<protein>
    <submittedName>
        <fullName evidence="1">Uncharacterized protein</fullName>
    </submittedName>
</protein>
<name>A0A0E9SLV9_ANGAN</name>
<sequence length="40" mass="4696">MICFTVNRNHVEIMLFSPHVATFGKGETDIRNYFAYETQD</sequence>
<organism evidence="1">
    <name type="scientific">Anguilla anguilla</name>
    <name type="common">European freshwater eel</name>
    <name type="synonym">Muraena anguilla</name>
    <dbReference type="NCBI Taxonomy" id="7936"/>
    <lineage>
        <taxon>Eukaryota</taxon>
        <taxon>Metazoa</taxon>
        <taxon>Chordata</taxon>
        <taxon>Craniata</taxon>
        <taxon>Vertebrata</taxon>
        <taxon>Euteleostomi</taxon>
        <taxon>Actinopterygii</taxon>
        <taxon>Neopterygii</taxon>
        <taxon>Teleostei</taxon>
        <taxon>Anguilliformes</taxon>
        <taxon>Anguillidae</taxon>
        <taxon>Anguilla</taxon>
    </lineage>
</organism>
<reference evidence="1" key="1">
    <citation type="submission" date="2014-11" db="EMBL/GenBank/DDBJ databases">
        <authorList>
            <person name="Amaro Gonzalez C."/>
        </authorList>
    </citation>
    <scope>NUCLEOTIDE SEQUENCE</scope>
</reference>
<accession>A0A0E9SLV9</accession>
<evidence type="ECO:0000313" key="1">
    <source>
        <dbReference type="EMBL" id="JAH42339.1"/>
    </source>
</evidence>
<reference evidence="1" key="2">
    <citation type="journal article" date="2015" name="Fish Shellfish Immunol.">
        <title>Early steps in the European eel (Anguilla anguilla)-Vibrio vulnificus interaction in the gills: Role of the RtxA13 toxin.</title>
        <authorList>
            <person name="Callol A."/>
            <person name="Pajuelo D."/>
            <person name="Ebbesson L."/>
            <person name="Teles M."/>
            <person name="MacKenzie S."/>
            <person name="Amaro C."/>
        </authorList>
    </citation>
    <scope>NUCLEOTIDE SEQUENCE</scope>
</reference>
<proteinExistence type="predicted"/>
<dbReference type="AlphaFoldDB" id="A0A0E9SLV9"/>
<dbReference type="EMBL" id="GBXM01066238">
    <property type="protein sequence ID" value="JAH42339.1"/>
    <property type="molecule type" value="Transcribed_RNA"/>
</dbReference>